<evidence type="ECO:0000313" key="10">
    <source>
        <dbReference type="Proteomes" id="UP000006701"/>
    </source>
</evidence>
<dbReference type="AlphaFoldDB" id="A1C8F3"/>
<protein>
    <recommendedName>
        <fullName evidence="8">Zn(2)-C6 fungal-type domain-containing protein</fullName>
    </recommendedName>
</protein>
<dbReference type="PROSITE" id="PS00463">
    <property type="entry name" value="ZN2_CY6_FUNGAL_1"/>
    <property type="match status" value="1"/>
</dbReference>
<dbReference type="InterPro" id="IPR036864">
    <property type="entry name" value="Zn2-C6_fun-type_DNA-bd_sf"/>
</dbReference>
<keyword evidence="4" id="KW-0238">DNA-binding</keyword>
<dbReference type="PANTHER" id="PTHR31944:SF131">
    <property type="entry name" value="HEME-RESPONSIVE ZINC FINGER TRANSCRIPTION FACTOR HAP1"/>
    <property type="match status" value="1"/>
</dbReference>
<evidence type="ECO:0000313" key="9">
    <source>
        <dbReference type="EMBL" id="EAW13590.1"/>
    </source>
</evidence>
<dbReference type="InterPro" id="IPR001138">
    <property type="entry name" value="Zn2Cys6_DnaBD"/>
</dbReference>
<dbReference type="OrthoDB" id="4337792at2759"/>
<dbReference type="GO" id="GO:0000978">
    <property type="term" value="F:RNA polymerase II cis-regulatory region sequence-specific DNA binding"/>
    <property type="evidence" value="ECO:0007669"/>
    <property type="project" value="TreeGrafter"/>
</dbReference>
<keyword evidence="5" id="KW-0804">Transcription</keyword>
<dbReference type="SUPFAM" id="SSF57701">
    <property type="entry name" value="Zn2/Cys6 DNA-binding domain"/>
    <property type="match status" value="1"/>
</dbReference>
<dbReference type="GO" id="GO:0008270">
    <property type="term" value="F:zinc ion binding"/>
    <property type="evidence" value="ECO:0007669"/>
    <property type="project" value="InterPro"/>
</dbReference>
<evidence type="ECO:0000259" key="8">
    <source>
        <dbReference type="PROSITE" id="PS50048"/>
    </source>
</evidence>
<dbReference type="GO" id="GO:0001228">
    <property type="term" value="F:DNA-binding transcription activator activity, RNA polymerase II-specific"/>
    <property type="evidence" value="ECO:0007669"/>
    <property type="project" value="TreeGrafter"/>
</dbReference>
<name>A1C8F3_ASPCL</name>
<evidence type="ECO:0000256" key="7">
    <source>
        <dbReference type="SAM" id="MobiDB-lite"/>
    </source>
</evidence>
<evidence type="ECO:0000256" key="5">
    <source>
        <dbReference type="ARBA" id="ARBA00023163"/>
    </source>
</evidence>
<dbReference type="InterPro" id="IPR051430">
    <property type="entry name" value="Fungal_TF_Env_Response"/>
</dbReference>
<organism evidence="9 10">
    <name type="scientific">Aspergillus clavatus (strain ATCC 1007 / CBS 513.65 / DSM 816 / NCTC 3887 / NRRL 1 / QM 1276 / 107)</name>
    <dbReference type="NCBI Taxonomy" id="344612"/>
    <lineage>
        <taxon>Eukaryota</taxon>
        <taxon>Fungi</taxon>
        <taxon>Dikarya</taxon>
        <taxon>Ascomycota</taxon>
        <taxon>Pezizomycotina</taxon>
        <taxon>Eurotiomycetes</taxon>
        <taxon>Eurotiomycetidae</taxon>
        <taxon>Eurotiales</taxon>
        <taxon>Aspergillaceae</taxon>
        <taxon>Aspergillus</taxon>
        <taxon>Aspergillus subgen. Fumigati</taxon>
    </lineage>
</organism>
<dbReference type="Proteomes" id="UP000006701">
    <property type="component" value="Unassembled WGS sequence"/>
</dbReference>
<proteinExistence type="predicted"/>
<evidence type="ECO:0000256" key="3">
    <source>
        <dbReference type="ARBA" id="ARBA00023015"/>
    </source>
</evidence>
<evidence type="ECO:0000256" key="4">
    <source>
        <dbReference type="ARBA" id="ARBA00023125"/>
    </source>
</evidence>
<evidence type="ECO:0000256" key="2">
    <source>
        <dbReference type="ARBA" id="ARBA00022833"/>
    </source>
</evidence>
<dbReference type="Pfam" id="PF04082">
    <property type="entry name" value="Fungal_trans"/>
    <property type="match status" value="1"/>
</dbReference>
<dbReference type="CDD" id="cd00067">
    <property type="entry name" value="GAL4"/>
    <property type="match status" value="1"/>
</dbReference>
<reference evidence="9 10" key="1">
    <citation type="journal article" date="2008" name="PLoS Genet.">
        <title>Genomic islands in the pathogenic filamentous fungus Aspergillus fumigatus.</title>
        <authorList>
            <person name="Fedorova N.D."/>
            <person name="Khaldi N."/>
            <person name="Joardar V.S."/>
            <person name="Maiti R."/>
            <person name="Amedeo P."/>
            <person name="Anderson M.J."/>
            <person name="Crabtree J."/>
            <person name="Silva J.C."/>
            <person name="Badger J.H."/>
            <person name="Albarraq A."/>
            <person name="Angiuoli S."/>
            <person name="Bussey H."/>
            <person name="Bowyer P."/>
            <person name="Cotty P.J."/>
            <person name="Dyer P.S."/>
            <person name="Egan A."/>
            <person name="Galens K."/>
            <person name="Fraser-Liggett C.M."/>
            <person name="Haas B.J."/>
            <person name="Inman J.M."/>
            <person name="Kent R."/>
            <person name="Lemieux S."/>
            <person name="Malavazi I."/>
            <person name="Orvis J."/>
            <person name="Roemer T."/>
            <person name="Ronning C.M."/>
            <person name="Sundaram J.P."/>
            <person name="Sutton G."/>
            <person name="Turner G."/>
            <person name="Venter J.C."/>
            <person name="White O.R."/>
            <person name="Whitty B.R."/>
            <person name="Youngman P."/>
            <person name="Wolfe K.H."/>
            <person name="Goldman G.H."/>
            <person name="Wortman J.R."/>
            <person name="Jiang B."/>
            <person name="Denning D.W."/>
            <person name="Nierman W.C."/>
        </authorList>
    </citation>
    <scope>NUCLEOTIDE SEQUENCE [LARGE SCALE GENOMIC DNA]</scope>
    <source>
        <strain evidence="10">ATCC 1007 / CBS 513.65 / DSM 816 / NCTC 3887 / NRRL 1</strain>
    </source>
</reference>
<dbReference type="VEuPathDB" id="FungiDB:ACLA_043080"/>
<dbReference type="Pfam" id="PF00172">
    <property type="entry name" value="Zn_clus"/>
    <property type="match status" value="1"/>
</dbReference>
<dbReference type="RefSeq" id="XP_001275016.1">
    <property type="nucleotide sequence ID" value="XM_001275015.1"/>
</dbReference>
<accession>A1C8F3</accession>
<dbReference type="GeneID" id="4707231"/>
<keyword evidence="1" id="KW-0479">Metal-binding</keyword>
<dbReference type="SMART" id="SM00066">
    <property type="entry name" value="GAL4"/>
    <property type="match status" value="1"/>
</dbReference>
<keyword evidence="2" id="KW-0862">Zinc</keyword>
<dbReference type="EMBL" id="DS027046">
    <property type="protein sequence ID" value="EAW13590.1"/>
    <property type="molecule type" value="Genomic_DNA"/>
</dbReference>
<dbReference type="eggNOG" id="ENOG502SH73">
    <property type="taxonomic scope" value="Eukaryota"/>
</dbReference>
<sequence length="809" mass="91248">MEDDQELPSNHENSESSPRSVARRRRPPLSCTVCRRRKLKCDRAFPCSQCIKSKTPELCVYVRSQTGHVSGIPRVEDQDKLLDRTATRRSPAYSGVYVFDSKNQPSPNRVTKSKNRSDELQELRNRVQVLEHALARTGPIQTPETLGTVSSAVSDAGLRPAGDENYLSDQVRSLPWPCFRGKKTKTTYCGRSHSVVAISFFRDVGDFLKQRKSKRKEDSGYGSLKQFRREMFSKEKQDQQRARSERANSFEAFLPPRHIADELLELYLSNFETTHRVLHIPSFLKQYEEYWAGGGDPDMVFLAKLLALMAASSCFYNSSTKINGKDPLSQVVVNWIEAVQTWIVTPSATCSLDFDKLQVHCLLMIARQANAIEGDTIWISSGYLLRSAMSMGLHRNPLRFQKMSKFWAEMRRRLWATIQELDLQSSLDGGMPPSIDLEEYDCDAPSNYDDADLFESMTEDSIPKGPSVLTRSSFQVLLSYSFPIRVQIAQLVNRLRFKLSYDEALRLSEQLTQSIHEAMSLFPTERSTGNISGVRNPAFTKSYFDFIMRRNLLVLHRPFFLSIMRTPKFAYSRKVCLDSALEILSQLELPLQDLPEAKPNPHLGSLTGGMFREELFHSAMMVCVELSLQADEQRQSRSLFPGQSSVLSSLNEIVESQQTIMLHAVEAAINVFGTRIVFGGKGSKHYLFLTLVLASVKARLKGEDPYESIERSANKAIKDCRLLMRGVPWSEVRGQNENTPDLVPAPKSISKTTLLLISAPQMDDSATKLDANNESLDIPFDPSCLVSTSMSDVPVCPSHSILLTKEANL</sequence>
<evidence type="ECO:0000256" key="1">
    <source>
        <dbReference type="ARBA" id="ARBA00022723"/>
    </source>
</evidence>
<dbReference type="KEGG" id="act:ACLA_043080"/>
<dbReference type="PROSITE" id="PS50048">
    <property type="entry name" value="ZN2_CY6_FUNGAL_2"/>
    <property type="match status" value="1"/>
</dbReference>
<dbReference type="SMART" id="SM00906">
    <property type="entry name" value="Fungal_trans"/>
    <property type="match status" value="1"/>
</dbReference>
<feature type="domain" description="Zn(2)-C6 fungal-type" evidence="8">
    <location>
        <begin position="30"/>
        <end position="61"/>
    </location>
</feature>
<dbReference type="OMA" id="DLDECDC"/>
<gene>
    <name evidence="9" type="ORF">ACLA_043080</name>
</gene>
<keyword evidence="10" id="KW-1185">Reference proteome</keyword>
<dbReference type="PANTHER" id="PTHR31944">
    <property type="entry name" value="HEME-RESPONSIVE ZINC FINGER TRANSCRIPTION FACTOR HAP1"/>
    <property type="match status" value="1"/>
</dbReference>
<dbReference type="GO" id="GO:0006351">
    <property type="term" value="P:DNA-templated transcription"/>
    <property type="evidence" value="ECO:0007669"/>
    <property type="project" value="InterPro"/>
</dbReference>
<keyword evidence="3" id="KW-0805">Transcription regulation</keyword>
<dbReference type="GO" id="GO:0005634">
    <property type="term" value="C:nucleus"/>
    <property type="evidence" value="ECO:0007669"/>
    <property type="project" value="TreeGrafter"/>
</dbReference>
<keyword evidence="6" id="KW-0539">Nucleus</keyword>
<dbReference type="Gene3D" id="4.10.240.10">
    <property type="entry name" value="Zn(2)-C6 fungal-type DNA-binding domain"/>
    <property type="match status" value="1"/>
</dbReference>
<dbReference type="CDD" id="cd12148">
    <property type="entry name" value="fungal_TF_MHR"/>
    <property type="match status" value="1"/>
</dbReference>
<feature type="region of interest" description="Disordered" evidence="7">
    <location>
        <begin position="1"/>
        <end position="27"/>
    </location>
</feature>
<dbReference type="HOGENOM" id="CLU_007091_2_0_1"/>
<dbReference type="InterPro" id="IPR007219">
    <property type="entry name" value="XnlR_reg_dom"/>
</dbReference>
<evidence type="ECO:0000256" key="6">
    <source>
        <dbReference type="ARBA" id="ARBA00023242"/>
    </source>
</evidence>